<protein>
    <submittedName>
        <fullName evidence="1">Uncharacterized protein</fullName>
    </submittedName>
</protein>
<gene>
    <name evidence="1" type="ORF">EYF80_051774</name>
</gene>
<sequence length="141" mass="15690">MVYTLSLTSERSLLMSARGSRDLNPNRLTLRLHQRQSLQLTGQQHRLQVPIAGAPGDDGVHAAVGVDAVGEHRRHDLSDESAERRACRSHTDRRRRLKRFLLSVAVETRVNKVDFLSPMRNTGMKAPQGTGMVVATADIQN</sequence>
<evidence type="ECO:0000313" key="2">
    <source>
        <dbReference type="Proteomes" id="UP000314294"/>
    </source>
</evidence>
<organism evidence="1 2">
    <name type="scientific">Liparis tanakae</name>
    <name type="common">Tanaka's snailfish</name>
    <dbReference type="NCBI Taxonomy" id="230148"/>
    <lineage>
        <taxon>Eukaryota</taxon>
        <taxon>Metazoa</taxon>
        <taxon>Chordata</taxon>
        <taxon>Craniata</taxon>
        <taxon>Vertebrata</taxon>
        <taxon>Euteleostomi</taxon>
        <taxon>Actinopterygii</taxon>
        <taxon>Neopterygii</taxon>
        <taxon>Teleostei</taxon>
        <taxon>Neoteleostei</taxon>
        <taxon>Acanthomorphata</taxon>
        <taxon>Eupercaria</taxon>
        <taxon>Perciformes</taxon>
        <taxon>Cottioidei</taxon>
        <taxon>Cottales</taxon>
        <taxon>Liparidae</taxon>
        <taxon>Liparis</taxon>
    </lineage>
</organism>
<evidence type="ECO:0000313" key="1">
    <source>
        <dbReference type="EMBL" id="TNN38059.1"/>
    </source>
</evidence>
<keyword evidence="2" id="KW-1185">Reference proteome</keyword>
<comment type="caution">
    <text evidence="1">The sequence shown here is derived from an EMBL/GenBank/DDBJ whole genome shotgun (WGS) entry which is preliminary data.</text>
</comment>
<dbReference type="AlphaFoldDB" id="A0A4Z2FA35"/>
<dbReference type="Proteomes" id="UP000314294">
    <property type="component" value="Unassembled WGS sequence"/>
</dbReference>
<reference evidence="1 2" key="1">
    <citation type="submission" date="2019-03" db="EMBL/GenBank/DDBJ databases">
        <title>First draft genome of Liparis tanakae, snailfish: a comprehensive survey of snailfish specific genes.</title>
        <authorList>
            <person name="Kim W."/>
            <person name="Song I."/>
            <person name="Jeong J.-H."/>
            <person name="Kim D."/>
            <person name="Kim S."/>
            <person name="Ryu S."/>
            <person name="Song J.Y."/>
            <person name="Lee S.K."/>
        </authorList>
    </citation>
    <scope>NUCLEOTIDE SEQUENCE [LARGE SCALE GENOMIC DNA]</scope>
    <source>
        <tissue evidence="1">Muscle</tissue>
    </source>
</reference>
<proteinExistence type="predicted"/>
<accession>A0A4Z2FA35</accession>
<dbReference type="EMBL" id="SRLO01001411">
    <property type="protein sequence ID" value="TNN38059.1"/>
    <property type="molecule type" value="Genomic_DNA"/>
</dbReference>
<name>A0A4Z2FA35_9TELE</name>